<keyword evidence="2" id="KW-1185">Reference proteome</keyword>
<gene>
    <name evidence="1" type="ORF">rsdtw13_02580</name>
</gene>
<comment type="caution">
    <text evidence="1">The sequence shown here is derived from an EMBL/GenBank/DDBJ whole genome shotgun (WGS) entry which is preliminary data.</text>
</comment>
<dbReference type="Proteomes" id="UP001058074">
    <property type="component" value="Unassembled WGS sequence"/>
</dbReference>
<evidence type="ECO:0000313" key="1">
    <source>
        <dbReference type="EMBL" id="GKX65000.1"/>
    </source>
</evidence>
<protein>
    <submittedName>
        <fullName evidence="1">Metallophosphoesterase</fullName>
    </submittedName>
</protein>
<proteinExistence type="predicted"/>
<sequence>MKLALLGDIHSNYIALEKCLTHCEEVRVNGFVFLGDYISDCPHPQKTMELIKKVSEKYKTWFIRGNREDYQINYENGVYADWHNGSSSGSLLYTYENLKQQDMDFFKACPITMKVSIEGAPEFTICHGSLNSTTEFLNVGSKEAEENLRQCETNLLICGHTHRQGIFNFEGKMLINPGSVGVPLSSNGKSQFAILHCDNEFYQPELISLDYDIERTIEEYTQSDLVERAPIFSKIIMHEIKTGNNLLPEVIEKAKELALISDREVDHCDIPEKYWEEAYNIIFHVNKEIKQC</sequence>
<dbReference type="EMBL" id="BROD01000001">
    <property type="protein sequence ID" value="GKX65000.1"/>
    <property type="molecule type" value="Genomic_DNA"/>
</dbReference>
<name>A0ACB5R7F6_9CLOT</name>
<accession>A0ACB5R7F6</accession>
<organism evidence="1 2">
    <name type="scientific">Inconstantimicrobium mannanitabidum</name>
    <dbReference type="NCBI Taxonomy" id="1604901"/>
    <lineage>
        <taxon>Bacteria</taxon>
        <taxon>Bacillati</taxon>
        <taxon>Bacillota</taxon>
        <taxon>Clostridia</taxon>
        <taxon>Eubacteriales</taxon>
        <taxon>Clostridiaceae</taxon>
        <taxon>Inconstantimicrobium</taxon>
    </lineage>
</organism>
<evidence type="ECO:0000313" key="2">
    <source>
        <dbReference type="Proteomes" id="UP001058074"/>
    </source>
</evidence>
<reference evidence="1" key="1">
    <citation type="journal article" date="2025" name="Int. J. Syst. Evol. Microbiol.">
        <title>Inconstantimicrobium mannanitabidum sp. nov., a novel member of the family Clostridiaceae isolated from anoxic soil under the treatment of reductive soil disinfestation.</title>
        <authorList>
            <person name="Ueki A."/>
            <person name="Tonouchi A."/>
            <person name="Honma S."/>
            <person name="Kaku N."/>
            <person name="Ueki K."/>
        </authorList>
    </citation>
    <scope>NUCLEOTIDE SEQUENCE</scope>
    <source>
        <strain evidence="1">TW13</strain>
    </source>
</reference>